<keyword evidence="1" id="KW-0732">Signal</keyword>
<accession>A0ABY7TA13</accession>
<dbReference type="Pfam" id="PF14121">
    <property type="entry name" value="Porin_10"/>
    <property type="match status" value="1"/>
</dbReference>
<gene>
    <name evidence="2" type="ORF">PQO05_03835</name>
</gene>
<dbReference type="Proteomes" id="UP001216139">
    <property type="component" value="Chromosome"/>
</dbReference>
<evidence type="ECO:0000313" key="2">
    <source>
        <dbReference type="EMBL" id="WCT13063.1"/>
    </source>
</evidence>
<organism evidence="2 3">
    <name type="scientific">Mucilaginibacter jinjuensis</name>
    <dbReference type="NCBI Taxonomy" id="1176721"/>
    <lineage>
        <taxon>Bacteria</taxon>
        <taxon>Pseudomonadati</taxon>
        <taxon>Bacteroidota</taxon>
        <taxon>Sphingobacteriia</taxon>
        <taxon>Sphingobacteriales</taxon>
        <taxon>Sphingobacteriaceae</taxon>
        <taxon>Mucilaginibacter</taxon>
    </lineage>
</organism>
<name>A0ABY7TA13_9SPHI</name>
<sequence>MLKKLKYFLLLLICMQAVSVMAQVSTYPTYPGQQQQGYIRDTSTRAPAKKLTDEQMMDTLRKKEDHKKDTVIFSSKYVKVTNEHLLSDSTQVFALDTGLVNFENSNPLYQPRSPRIGLGITGLAQRPLLYEPVKSIGFDVGQHSLDPYLLNPADIQYYRARVAYTNLSLYTGGGAGQMFKLVHTQNIKPNWNLGLMFNTIGSKGYYLRQGVSDINAGLFSWYESKSKRYNMLANLLFNTLKAQENGGLQNDNIFITGPSGLDGSDDPVKLNGTSTAWVTKGLYIKQFYYLGRIDSMRKGSDTSKVLPTNRVSHTFYYGTQQYKFLQNDPDTYRVFPDYYFSSHNSRDSLYIQHLQNVFTYSFYLRGKSNSFVKNELKVDLGLAYDYYHYSQSVLDSVVNNFGAKITQGVTKSEGNFQNATLKAKLGYRFSDKMGLDADFQQVAEGYNFGDFLYDVKLNLSGGKKAGRIVLEAYSQSNKAPFVYTNWISNHYIFTGNSFSNQKTTSVSFNYINNLLRLDFKAEYFLINDYLYFAAQPGGIDATPMQAGTPISLLKLSIGKNLTWRRWHFDNYVVYQKTDNATIMRTPDLYTYSSIYYARLLFNVLNSNIGFNVRYNTPYTAPSYAVGLGQFYNGPDVTFTSYPVVSVFAKGTLFRTNLYVQYDYADQGLFSKGFYTVNRYPMFNHQLKFGVSWTFYN</sequence>
<evidence type="ECO:0000313" key="3">
    <source>
        <dbReference type="Proteomes" id="UP001216139"/>
    </source>
</evidence>
<dbReference type="InterPro" id="IPR025631">
    <property type="entry name" value="Porin_10"/>
</dbReference>
<dbReference type="EMBL" id="CP117167">
    <property type="protein sequence ID" value="WCT13063.1"/>
    <property type="molecule type" value="Genomic_DNA"/>
</dbReference>
<dbReference type="RefSeq" id="WP_273631333.1">
    <property type="nucleotide sequence ID" value="NZ_CP117167.1"/>
</dbReference>
<keyword evidence="3" id="KW-1185">Reference proteome</keyword>
<proteinExistence type="predicted"/>
<feature type="signal peptide" evidence="1">
    <location>
        <begin position="1"/>
        <end position="22"/>
    </location>
</feature>
<evidence type="ECO:0000256" key="1">
    <source>
        <dbReference type="SAM" id="SignalP"/>
    </source>
</evidence>
<feature type="chain" id="PRO_5047509625" evidence="1">
    <location>
        <begin position="23"/>
        <end position="696"/>
    </location>
</feature>
<protein>
    <submittedName>
        <fullName evidence="2">Porin</fullName>
    </submittedName>
</protein>
<reference evidence="2 3" key="1">
    <citation type="submission" date="2023-02" db="EMBL/GenBank/DDBJ databases">
        <title>Genome sequence of Mucilaginibacter jinjuensis strain KACC 16571.</title>
        <authorList>
            <person name="Kim S."/>
            <person name="Heo J."/>
            <person name="Kwon S.-W."/>
        </authorList>
    </citation>
    <scope>NUCLEOTIDE SEQUENCE [LARGE SCALE GENOMIC DNA]</scope>
    <source>
        <strain evidence="2 3">KACC 16571</strain>
    </source>
</reference>